<organism evidence="3 4">
    <name type="scientific">Gordonia cholesterolivorans</name>
    <dbReference type="NCBI Taxonomy" id="559625"/>
    <lineage>
        <taxon>Bacteria</taxon>
        <taxon>Bacillati</taxon>
        <taxon>Actinomycetota</taxon>
        <taxon>Actinomycetes</taxon>
        <taxon>Mycobacteriales</taxon>
        <taxon>Gordoniaceae</taxon>
        <taxon>Gordonia</taxon>
    </lineage>
</organism>
<gene>
    <name evidence="3" type="ORF">GCM10009855_28760</name>
</gene>
<evidence type="ECO:0000256" key="1">
    <source>
        <dbReference type="SAM" id="Coils"/>
    </source>
</evidence>
<feature type="compositionally biased region" description="Basic and acidic residues" evidence="2">
    <location>
        <begin position="61"/>
        <end position="76"/>
    </location>
</feature>
<name>A0ABN3HTV6_9ACTN</name>
<proteinExistence type="predicted"/>
<keyword evidence="4" id="KW-1185">Reference proteome</keyword>
<evidence type="ECO:0000256" key="2">
    <source>
        <dbReference type="SAM" id="MobiDB-lite"/>
    </source>
</evidence>
<feature type="region of interest" description="Disordered" evidence="2">
    <location>
        <begin position="22"/>
        <end position="76"/>
    </location>
</feature>
<dbReference type="InterPro" id="IPR036953">
    <property type="entry name" value="GreA/GreB_C_sf"/>
</dbReference>
<feature type="coiled-coil region" evidence="1">
    <location>
        <begin position="83"/>
        <end position="110"/>
    </location>
</feature>
<dbReference type="RefSeq" id="WP_278125806.1">
    <property type="nucleotide sequence ID" value="NZ_BAAARB010000016.1"/>
</dbReference>
<comment type="caution">
    <text evidence="3">The sequence shown here is derived from an EMBL/GenBank/DDBJ whole genome shotgun (WGS) entry which is preliminary data.</text>
</comment>
<dbReference type="EMBL" id="BAAARB010000016">
    <property type="protein sequence ID" value="GAA2386865.1"/>
    <property type="molecule type" value="Genomic_DNA"/>
</dbReference>
<evidence type="ECO:0000313" key="3">
    <source>
        <dbReference type="EMBL" id="GAA2386865.1"/>
    </source>
</evidence>
<feature type="region of interest" description="Disordered" evidence="2">
    <location>
        <begin position="228"/>
        <end position="268"/>
    </location>
</feature>
<protein>
    <recommendedName>
        <fullName evidence="5">Transcription elongation factor GreA/GreB C-terminal domain-containing protein</fullName>
    </recommendedName>
</protein>
<dbReference type="SUPFAM" id="SSF54534">
    <property type="entry name" value="FKBP-like"/>
    <property type="match status" value="1"/>
</dbReference>
<sequence>MTKRAWKRHGLAARLSGRISNRIRSSIARPEPVDQLTHFPRPRKKPSKGFGVDSTGDPDAGDTRVGDSVPRTRESADAFDREIEQYDLVKESITERIRDLEAKMDDCRDGGDLLVDYKRYAAQHAQAKRRLSDLAVGRAQYVADRDRLIAWGPTDERVVAGSIVTVKYLSGDMDTFVLTERPFDTEYDVVSYRSPMGLAVRRRRIGDRVSLPAGAPLVVHDVRPGFRGAPADVGRKPEAVEPQGGRVRRQPRAYRDGALGMAQETEMK</sequence>
<accession>A0ABN3HTV6</accession>
<reference evidence="3 4" key="1">
    <citation type="journal article" date="2019" name="Int. J. Syst. Evol. Microbiol.">
        <title>The Global Catalogue of Microorganisms (GCM) 10K type strain sequencing project: providing services to taxonomists for standard genome sequencing and annotation.</title>
        <authorList>
            <consortium name="The Broad Institute Genomics Platform"/>
            <consortium name="The Broad Institute Genome Sequencing Center for Infectious Disease"/>
            <person name="Wu L."/>
            <person name="Ma J."/>
        </authorList>
    </citation>
    <scope>NUCLEOTIDE SEQUENCE [LARGE SCALE GENOMIC DNA]</scope>
    <source>
        <strain evidence="3 4">JCM 16227</strain>
    </source>
</reference>
<keyword evidence="1" id="KW-0175">Coiled coil</keyword>
<dbReference type="Gene3D" id="3.10.50.30">
    <property type="entry name" value="Transcription elongation factor, GreA/GreB, C-terminal domain"/>
    <property type="match status" value="1"/>
</dbReference>
<evidence type="ECO:0008006" key="5">
    <source>
        <dbReference type="Google" id="ProtNLM"/>
    </source>
</evidence>
<evidence type="ECO:0000313" key="4">
    <source>
        <dbReference type="Proteomes" id="UP001501170"/>
    </source>
</evidence>
<dbReference type="Proteomes" id="UP001501170">
    <property type="component" value="Unassembled WGS sequence"/>
</dbReference>